<evidence type="ECO:0000313" key="2">
    <source>
        <dbReference type="Proteomes" id="UP001516662"/>
    </source>
</evidence>
<dbReference type="GO" id="GO:0016301">
    <property type="term" value="F:kinase activity"/>
    <property type="evidence" value="ECO:0007669"/>
    <property type="project" value="UniProtKB-KW"/>
</dbReference>
<organism evidence="1 2">
    <name type="scientific">Litchfieldia luteola</name>
    <dbReference type="NCBI Taxonomy" id="682179"/>
    <lineage>
        <taxon>Bacteria</taxon>
        <taxon>Bacillati</taxon>
        <taxon>Bacillota</taxon>
        <taxon>Bacilli</taxon>
        <taxon>Bacillales</taxon>
        <taxon>Bacillaceae</taxon>
        <taxon>Litchfieldia</taxon>
    </lineage>
</organism>
<dbReference type="EMBL" id="JADCLJ010000009">
    <property type="protein sequence ID" value="MBE4907462.1"/>
    <property type="molecule type" value="Genomic_DNA"/>
</dbReference>
<name>A0ABR9QG48_9BACI</name>
<protein>
    <submittedName>
        <fullName evidence="1">Kinase-associated lipoprotein B</fullName>
    </submittedName>
</protein>
<keyword evidence="1" id="KW-0449">Lipoprotein</keyword>
<keyword evidence="2" id="KW-1185">Reference proteome</keyword>
<proteinExistence type="predicted"/>
<keyword evidence="1" id="KW-0418">Kinase</keyword>
<dbReference type="Pfam" id="PF08810">
    <property type="entry name" value="KapB"/>
    <property type="match status" value="1"/>
</dbReference>
<gene>
    <name evidence="1" type="ORF">IMZ08_05210</name>
</gene>
<reference evidence="1 2" key="1">
    <citation type="submission" date="2020-10" db="EMBL/GenBank/DDBJ databases">
        <title>Bacillus sp. HD4P25, an endophyte from a halophyte.</title>
        <authorList>
            <person name="Sun J.-Q."/>
        </authorList>
    </citation>
    <scope>NUCLEOTIDE SEQUENCE [LARGE SCALE GENOMIC DNA]</scope>
    <source>
        <strain evidence="1 2">YIM 93174</strain>
    </source>
</reference>
<sequence>MRVKKVSENTLQIGDIVTGIAKTGKYIGEITNIRPQHYLVKIKAVLKHPLQGDLHAPKEVNVPIFHERRALAFNEQTNIPLKMVRPYEGEIPSYEKSLHDALNKAVQELETDNSEWAKRSLENLAILKIDYFK</sequence>
<comment type="caution">
    <text evidence="1">The sequence shown here is derived from an EMBL/GenBank/DDBJ whole genome shotgun (WGS) entry which is preliminary data.</text>
</comment>
<keyword evidence="1" id="KW-0808">Transferase</keyword>
<dbReference type="SUPFAM" id="SSF141251">
    <property type="entry name" value="Kinase-associated protein B-like"/>
    <property type="match status" value="1"/>
</dbReference>
<dbReference type="SMART" id="SM01298">
    <property type="entry name" value="KapB"/>
    <property type="match status" value="1"/>
</dbReference>
<dbReference type="Gene3D" id="2.30.30.430">
    <property type="entry name" value="Kinase associated protein B domain"/>
    <property type="match status" value="1"/>
</dbReference>
<evidence type="ECO:0000313" key="1">
    <source>
        <dbReference type="EMBL" id="MBE4907462.1"/>
    </source>
</evidence>
<accession>A0ABR9QG48</accession>
<dbReference type="InterPro" id="IPR038080">
    <property type="entry name" value="KapB_sf"/>
</dbReference>
<dbReference type="InterPro" id="IPR014916">
    <property type="entry name" value="KapB"/>
</dbReference>
<dbReference type="Proteomes" id="UP001516662">
    <property type="component" value="Unassembled WGS sequence"/>
</dbReference>